<keyword evidence="1" id="KW-1185">Reference proteome</keyword>
<dbReference type="RefSeq" id="XP_013378779.1">
    <property type="nucleotide sequence ID" value="XM_013523325.1"/>
</dbReference>
<sequence>MDPTLMAFLKGNLTRLIRSQINLYTVTQSSYQTYVNQPRVAPYTNIDPKTADPGKLGGWYFPRDTCAKLFIQTQTKYLEGEVKALAVALNSFHHDLTAYKLVLGNVSMLEYRRLCNSKSGCPTDNYQCGTINDDNSFYCTSLGDVMKSVNDSMFFLRRTLSNFNTEIAGNHSLALQVKFVRPQKLSDFVTSVYTQLALYNLQEITEEFKDCMLAFFHVFSVNNSDISLF</sequence>
<dbReference type="InParanoid" id="A0A1S3H0V7"/>
<accession>A0A1S3H0V7</accession>
<dbReference type="Proteomes" id="UP000085678">
    <property type="component" value="Unplaced"/>
</dbReference>
<dbReference type="AlphaFoldDB" id="A0A1S3H0V7"/>
<evidence type="ECO:0000313" key="1">
    <source>
        <dbReference type="Proteomes" id="UP000085678"/>
    </source>
</evidence>
<protein>
    <submittedName>
        <fullName evidence="2">Uncharacterized protein LOC106150473</fullName>
    </submittedName>
</protein>
<organism evidence="1 2">
    <name type="scientific">Lingula anatina</name>
    <name type="common">Brachiopod</name>
    <name type="synonym">Lingula unguis</name>
    <dbReference type="NCBI Taxonomy" id="7574"/>
    <lineage>
        <taxon>Eukaryota</taxon>
        <taxon>Metazoa</taxon>
        <taxon>Spiralia</taxon>
        <taxon>Lophotrochozoa</taxon>
        <taxon>Brachiopoda</taxon>
        <taxon>Linguliformea</taxon>
        <taxon>Lingulata</taxon>
        <taxon>Lingulida</taxon>
        <taxon>Linguloidea</taxon>
        <taxon>Lingulidae</taxon>
        <taxon>Lingula</taxon>
    </lineage>
</organism>
<dbReference type="KEGG" id="lak:106150473"/>
<dbReference type="GeneID" id="106150473"/>
<proteinExistence type="predicted"/>
<name>A0A1S3H0V7_LINAN</name>
<evidence type="ECO:0000313" key="2">
    <source>
        <dbReference type="RefSeq" id="XP_013378779.1"/>
    </source>
</evidence>
<gene>
    <name evidence="2" type="primary">LOC106150473</name>
</gene>
<reference evidence="2" key="1">
    <citation type="submission" date="2025-08" db="UniProtKB">
        <authorList>
            <consortium name="RefSeq"/>
        </authorList>
    </citation>
    <scope>IDENTIFICATION</scope>
    <source>
        <tissue evidence="2">Gonads</tissue>
    </source>
</reference>